<dbReference type="InterPro" id="IPR011527">
    <property type="entry name" value="ABC1_TM_dom"/>
</dbReference>
<evidence type="ECO:0000256" key="1">
    <source>
        <dbReference type="ARBA" id="ARBA00022448"/>
    </source>
</evidence>
<dbReference type="GO" id="GO:0005524">
    <property type="term" value="F:ATP binding"/>
    <property type="evidence" value="ECO:0007669"/>
    <property type="project" value="InterPro"/>
</dbReference>
<keyword evidence="8" id="KW-1185">Reference proteome</keyword>
<dbReference type="PANTHER" id="PTHR11384">
    <property type="entry name" value="ATP-BINDING CASSETTE, SUB-FAMILY D MEMBER"/>
    <property type="match status" value="1"/>
</dbReference>
<dbReference type="OrthoDB" id="422637at2759"/>
<dbReference type="GO" id="GO:0005778">
    <property type="term" value="C:peroxisomal membrane"/>
    <property type="evidence" value="ECO:0007669"/>
    <property type="project" value="TreeGrafter"/>
</dbReference>
<proteinExistence type="predicted"/>
<dbReference type="GO" id="GO:0005324">
    <property type="term" value="F:long-chain fatty acid transmembrane transporter activity"/>
    <property type="evidence" value="ECO:0007669"/>
    <property type="project" value="TreeGrafter"/>
</dbReference>
<dbReference type="GO" id="GO:0140359">
    <property type="term" value="F:ABC-type transporter activity"/>
    <property type="evidence" value="ECO:0007669"/>
    <property type="project" value="InterPro"/>
</dbReference>
<evidence type="ECO:0000313" key="7">
    <source>
        <dbReference type="EMBL" id="OTF69143.1"/>
    </source>
</evidence>
<dbReference type="GO" id="GO:0006635">
    <property type="term" value="P:fatty acid beta-oxidation"/>
    <property type="evidence" value="ECO:0007669"/>
    <property type="project" value="TreeGrafter"/>
</dbReference>
<feature type="domain" description="ABC transmembrane type-1" evidence="6">
    <location>
        <begin position="19"/>
        <end position="136"/>
    </location>
</feature>
<sequence>MSLIKSFRTYVSTIIEIEFLFITVGLLGVIICFAIFSLSTFVNRFLLNSIVKWTYLKEKHEGIYRSEHIYIRNKCEQIAFANVERQMKRNLFGKFRNLLSIHENLALRQFYLNFLTTIFDYSGSVISFIIISIPLFQGEYEQMNEAELSRQISANTFICLYLINCFSRIIDITSNFATINGIGYRLTELKSAFKNRSKNDDNNDDDDDSQQLILNNQNDLYLQLYVYVTMVAQSTTTSQQQQSESENITIPLQVYRNENLFIHNSRQLPL</sequence>
<evidence type="ECO:0000259" key="6">
    <source>
        <dbReference type="Pfam" id="PF06472"/>
    </source>
</evidence>
<organism evidence="7 8">
    <name type="scientific">Euroglyphus maynei</name>
    <name type="common">Mayne's house dust mite</name>
    <dbReference type="NCBI Taxonomy" id="6958"/>
    <lineage>
        <taxon>Eukaryota</taxon>
        <taxon>Metazoa</taxon>
        <taxon>Ecdysozoa</taxon>
        <taxon>Arthropoda</taxon>
        <taxon>Chelicerata</taxon>
        <taxon>Arachnida</taxon>
        <taxon>Acari</taxon>
        <taxon>Acariformes</taxon>
        <taxon>Sarcoptiformes</taxon>
        <taxon>Astigmata</taxon>
        <taxon>Psoroptidia</taxon>
        <taxon>Analgoidea</taxon>
        <taxon>Pyroglyphidae</taxon>
        <taxon>Pyroglyphinae</taxon>
        <taxon>Euroglyphus</taxon>
    </lineage>
</organism>
<keyword evidence="4 5" id="KW-0472">Membrane</keyword>
<dbReference type="Proteomes" id="UP000194236">
    <property type="component" value="Unassembled WGS sequence"/>
</dbReference>
<reference evidence="7 8" key="1">
    <citation type="submission" date="2017-03" db="EMBL/GenBank/DDBJ databases">
        <title>Genome Survey of Euroglyphus maynei.</title>
        <authorList>
            <person name="Arlian L.G."/>
            <person name="Morgan M.S."/>
            <person name="Rider S.D."/>
        </authorList>
    </citation>
    <scope>NUCLEOTIDE SEQUENCE [LARGE SCALE GENOMIC DNA]</scope>
    <source>
        <strain evidence="7">Arlian Lab</strain>
        <tissue evidence="7">Whole body</tissue>
    </source>
</reference>
<keyword evidence="3 5" id="KW-1133">Transmembrane helix</keyword>
<feature type="non-terminal residue" evidence="7">
    <location>
        <position position="270"/>
    </location>
</feature>
<protein>
    <recommendedName>
        <fullName evidence="6">ABC transmembrane type-1 domain-containing protein</fullName>
    </recommendedName>
</protein>
<dbReference type="AlphaFoldDB" id="A0A1Y3ANH0"/>
<keyword evidence="2 5" id="KW-0812">Transmembrane</keyword>
<evidence type="ECO:0000256" key="3">
    <source>
        <dbReference type="ARBA" id="ARBA00022989"/>
    </source>
</evidence>
<dbReference type="EMBL" id="MUJZ01072031">
    <property type="protein sequence ID" value="OTF69143.1"/>
    <property type="molecule type" value="Genomic_DNA"/>
</dbReference>
<evidence type="ECO:0000256" key="2">
    <source>
        <dbReference type="ARBA" id="ARBA00022692"/>
    </source>
</evidence>
<comment type="caution">
    <text evidence="7">The sequence shown here is derived from an EMBL/GenBank/DDBJ whole genome shotgun (WGS) entry which is preliminary data.</text>
</comment>
<evidence type="ECO:0000256" key="5">
    <source>
        <dbReference type="SAM" id="Phobius"/>
    </source>
</evidence>
<dbReference type="GO" id="GO:0042760">
    <property type="term" value="P:very long-chain fatty acid catabolic process"/>
    <property type="evidence" value="ECO:0007669"/>
    <property type="project" value="TreeGrafter"/>
</dbReference>
<dbReference type="GO" id="GO:0007031">
    <property type="term" value="P:peroxisome organization"/>
    <property type="evidence" value="ECO:0007669"/>
    <property type="project" value="TreeGrafter"/>
</dbReference>
<dbReference type="InterPro" id="IPR050835">
    <property type="entry name" value="ABC_transporter_sub-D"/>
</dbReference>
<feature type="transmembrane region" description="Helical" evidence="5">
    <location>
        <begin position="110"/>
        <end position="136"/>
    </location>
</feature>
<evidence type="ECO:0000313" key="8">
    <source>
        <dbReference type="Proteomes" id="UP000194236"/>
    </source>
</evidence>
<feature type="transmembrane region" description="Helical" evidence="5">
    <location>
        <begin position="20"/>
        <end position="42"/>
    </location>
</feature>
<evidence type="ECO:0000256" key="4">
    <source>
        <dbReference type="ARBA" id="ARBA00023136"/>
    </source>
</evidence>
<gene>
    <name evidence="7" type="ORF">BLA29_003968</name>
</gene>
<dbReference type="PANTHER" id="PTHR11384:SF59">
    <property type="entry name" value="LYSOSOMAL COBALAMIN TRANSPORTER ABCD4"/>
    <property type="match status" value="1"/>
</dbReference>
<dbReference type="GO" id="GO:0015910">
    <property type="term" value="P:long-chain fatty acid import into peroxisome"/>
    <property type="evidence" value="ECO:0007669"/>
    <property type="project" value="TreeGrafter"/>
</dbReference>
<accession>A0A1Y3ANH0</accession>
<name>A0A1Y3ANH0_EURMA</name>
<dbReference type="Pfam" id="PF06472">
    <property type="entry name" value="ABC_membrane_2"/>
    <property type="match status" value="1"/>
</dbReference>
<keyword evidence="1" id="KW-0813">Transport</keyword>